<feature type="signal peptide" evidence="1">
    <location>
        <begin position="1"/>
        <end position="17"/>
    </location>
</feature>
<proteinExistence type="predicted"/>
<reference evidence="2" key="1">
    <citation type="submission" date="2014-09" db="EMBL/GenBank/DDBJ databases">
        <authorList>
            <person name="Magalhaes I.L.F."/>
            <person name="Oliveira U."/>
            <person name="Santos F.R."/>
            <person name="Vidigal T.H.D.A."/>
            <person name="Brescovit A.D."/>
            <person name="Santos A.J."/>
        </authorList>
    </citation>
    <scope>NUCLEOTIDE SEQUENCE</scope>
    <source>
        <tissue evidence="2">Shoot tissue taken approximately 20 cm above the soil surface</tissue>
    </source>
</reference>
<organism evidence="2">
    <name type="scientific">Arundo donax</name>
    <name type="common">Giant reed</name>
    <name type="synonym">Donax arundinaceus</name>
    <dbReference type="NCBI Taxonomy" id="35708"/>
    <lineage>
        <taxon>Eukaryota</taxon>
        <taxon>Viridiplantae</taxon>
        <taxon>Streptophyta</taxon>
        <taxon>Embryophyta</taxon>
        <taxon>Tracheophyta</taxon>
        <taxon>Spermatophyta</taxon>
        <taxon>Magnoliopsida</taxon>
        <taxon>Liliopsida</taxon>
        <taxon>Poales</taxon>
        <taxon>Poaceae</taxon>
        <taxon>PACMAD clade</taxon>
        <taxon>Arundinoideae</taxon>
        <taxon>Arundineae</taxon>
        <taxon>Arundo</taxon>
    </lineage>
</organism>
<dbReference type="EMBL" id="GBRH01177900">
    <property type="protein sequence ID" value="JAE19996.1"/>
    <property type="molecule type" value="Transcribed_RNA"/>
</dbReference>
<dbReference type="EMBL" id="GBRH01177901">
    <property type="protein sequence ID" value="JAE19995.1"/>
    <property type="molecule type" value="Transcribed_RNA"/>
</dbReference>
<evidence type="ECO:0000313" key="2">
    <source>
        <dbReference type="EMBL" id="JAE19995.1"/>
    </source>
</evidence>
<accession>A0A0A9G4J4</accession>
<protein>
    <submittedName>
        <fullName evidence="2">Uncharacterized protein</fullName>
    </submittedName>
</protein>
<dbReference type="AlphaFoldDB" id="A0A0A9G4J4"/>
<reference evidence="2" key="2">
    <citation type="journal article" date="2015" name="Data Brief">
        <title>Shoot transcriptome of the giant reed, Arundo donax.</title>
        <authorList>
            <person name="Barrero R.A."/>
            <person name="Guerrero F.D."/>
            <person name="Moolhuijzen P."/>
            <person name="Goolsby J.A."/>
            <person name="Tidwell J."/>
            <person name="Bellgard S.E."/>
            <person name="Bellgard M.I."/>
        </authorList>
    </citation>
    <scope>NUCLEOTIDE SEQUENCE</scope>
    <source>
        <tissue evidence="2">Shoot tissue taken approximately 20 cm above the soil surface</tissue>
    </source>
</reference>
<evidence type="ECO:0000256" key="1">
    <source>
        <dbReference type="SAM" id="SignalP"/>
    </source>
</evidence>
<name>A0A0A9G4J4_ARUDO</name>
<sequence>MVHRLIMTILLPLMLLSTPWENEFNCSARISMVYITLWNIMST</sequence>
<keyword evidence="1" id="KW-0732">Signal</keyword>
<feature type="chain" id="PRO_5015033050" evidence="1">
    <location>
        <begin position="18"/>
        <end position="43"/>
    </location>
</feature>